<organism evidence="2 3">
    <name type="scientific">Diutina rugosa</name>
    <name type="common">Yeast</name>
    <name type="synonym">Candida rugosa</name>
    <dbReference type="NCBI Taxonomy" id="5481"/>
    <lineage>
        <taxon>Eukaryota</taxon>
        <taxon>Fungi</taxon>
        <taxon>Dikarya</taxon>
        <taxon>Ascomycota</taxon>
        <taxon>Saccharomycotina</taxon>
        <taxon>Pichiomycetes</taxon>
        <taxon>Debaryomycetaceae</taxon>
        <taxon>Diutina</taxon>
    </lineage>
</organism>
<feature type="compositionally biased region" description="Low complexity" evidence="1">
    <location>
        <begin position="857"/>
        <end position="875"/>
    </location>
</feature>
<dbReference type="OrthoDB" id="4095576at2759"/>
<accession>A0A642USH3</accession>
<feature type="compositionally biased region" description="Low complexity" evidence="1">
    <location>
        <begin position="805"/>
        <end position="817"/>
    </location>
</feature>
<evidence type="ECO:0000313" key="2">
    <source>
        <dbReference type="EMBL" id="KAA8904597.1"/>
    </source>
</evidence>
<dbReference type="GeneID" id="54780526"/>
<comment type="caution">
    <text evidence="2">The sequence shown here is derived from an EMBL/GenBank/DDBJ whole genome shotgun (WGS) entry which is preliminary data.</text>
</comment>
<feature type="compositionally biased region" description="Basic and acidic residues" evidence="1">
    <location>
        <begin position="638"/>
        <end position="647"/>
    </location>
</feature>
<sequence length="1246" mass="129196">MSTFTCPPTSGSKEYFSISFKNKKMPQITRKFHYSAVVVSPRLVSSSPGALIATRTPLTITTHPSANIAFADPLAMSQRRKRSISPRSSVDDPHSALSSGEVPRKRRSGVLSSVFTWLRRATNPSGSKSDSPLNQATDNSIASSVTQEPLDDVAISVKKSRLSIVPPTSADEIPRSSVSMKRDMYTTYYNLKTRSEDEHNDLERRLSTAYGSLLKRPPFVLGSASVMAEVQGDVETDDGSPIPDLSQLTGTSAHSRQPSVIIHSSAMPVEESDQESVVSLDDDYGSMVYADDEGNLVRPPFINVDPRERYQILQMKRQIDTVHEYQGMMRYMQNPNETKSKITKNNKVETATQTHDVDNLYRSLHFARRRQQNQANGTFKGDPSSINVVKPTSDSTTTGTRRQRRKPLGCYGIKYDPEKKPSATKGPNPLDGYLGRVSKPKFTDKKTGKSLLSGPQRDPKLLSKREVPTLDADYLEKSKQAEAANAGDEKSEAKPATTTKPVSAPSAAFKFGNPSASKTAINTTTDSTTAQHKIALPLSKPEESTTTTTEAKSTPSFSIGKPSAAAATTTTEDDDDSGRKRKRRIGGDSESSTTPSSSSLFGGSSKPLEKSTSLFGAAKPAETKSSEASKFNFGAPKTDAKPVEASKFDFGIPKTDSKTSDKPSFNFGGATKTDGKAPEKPAFNFGSQTKTDDKAPAKPAFNFGGAKPAEKTADEPAAKADDKPAGSTTFTFGGAKPAENSATPSFSFGSANKPATDKPTPSFSFGKPVETSASSTSLFGAAKPAEADKPAAADKPADTPSSLFGGAKPGDAAGAKPSFTFGTKPATSDKPSFSFGTKPAESTAASTDKPSFSFGGKPATSTDTAASTATKPTTTGLFGTPPATGDTTTSANSTATTTGGANGKPAFSFGASSTEKPAETTTKPFTLGTASPAPSGTSSSLFGSKPDAASTSSGFQFGKATTAPAAGTTPTPDNKPSQPFTFGKAETPAIAPASSTSGIPAIPSVPSFNFGAVQPPTFGGNSAPALGGSTTSTPFANNNAATPAFGQANQANQPSAPVFGSTSAFGSNASTPQPQPQSGGFGFQSRESTPVANPNFKFAKGVNFGTTSGGLGGAANPGGFGNNASVPQFGAQTTPGFGNQGSNGFGGFGVNSNTGFGANNAGGFGGNTNTTPQFNFGGSNNPNPVFSNSSSRQPSPGFGGTPQPMGGDAFGGGQATVMGGTDFNAGPPGERKFARMRARRRGTGGR</sequence>
<protein>
    <submittedName>
        <fullName evidence="2">Uncharacterized protein</fullName>
    </submittedName>
</protein>
<dbReference type="EMBL" id="SWFT01000056">
    <property type="protein sequence ID" value="KAA8904597.1"/>
    <property type="molecule type" value="Genomic_DNA"/>
</dbReference>
<feature type="region of interest" description="Disordered" evidence="1">
    <location>
        <begin position="1021"/>
        <end position="1094"/>
    </location>
</feature>
<feature type="compositionally biased region" description="Low complexity" evidence="1">
    <location>
        <begin position="588"/>
        <end position="605"/>
    </location>
</feature>
<feature type="compositionally biased region" description="Low complexity" evidence="1">
    <location>
        <begin position="960"/>
        <end position="972"/>
    </location>
</feature>
<dbReference type="RefSeq" id="XP_034013328.1">
    <property type="nucleotide sequence ID" value="XM_034154464.1"/>
</dbReference>
<feature type="region of interest" description="Disordered" evidence="1">
    <location>
        <begin position="480"/>
        <end position="1001"/>
    </location>
</feature>
<feature type="compositionally biased region" description="Low complexity" evidence="1">
    <location>
        <begin position="1029"/>
        <end position="1045"/>
    </location>
</feature>
<dbReference type="AlphaFoldDB" id="A0A642USH3"/>
<reference evidence="2 3" key="1">
    <citation type="submission" date="2019-07" db="EMBL/GenBank/DDBJ databases">
        <title>Genome assembly of two rare yeast pathogens: Diutina rugosa and Trichomonascus ciferrii.</title>
        <authorList>
            <person name="Mixao V."/>
            <person name="Saus E."/>
            <person name="Hansen A."/>
            <person name="Lass-Flor C."/>
            <person name="Gabaldon T."/>
        </authorList>
    </citation>
    <scope>NUCLEOTIDE SEQUENCE [LARGE SCALE GENOMIC DNA]</scope>
    <source>
        <strain evidence="2 3">CBS 613</strain>
    </source>
</reference>
<dbReference type="Proteomes" id="UP000449547">
    <property type="component" value="Unassembled WGS sequence"/>
</dbReference>
<keyword evidence="3" id="KW-1185">Reference proteome</keyword>
<feature type="compositionally biased region" description="Polar residues" evidence="1">
    <location>
        <begin position="740"/>
        <end position="750"/>
    </location>
</feature>
<feature type="region of interest" description="Disordered" evidence="1">
    <location>
        <begin position="123"/>
        <end position="145"/>
    </location>
</feature>
<feature type="region of interest" description="Disordered" evidence="1">
    <location>
        <begin position="71"/>
        <end position="105"/>
    </location>
</feature>
<dbReference type="OMA" id="MINPNET"/>
<feature type="compositionally biased region" description="Low complexity" evidence="1">
    <location>
        <begin position="928"/>
        <end position="940"/>
    </location>
</feature>
<feature type="region of interest" description="Disordered" evidence="1">
    <location>
        <begin position="373"/>
        <end position="467"/>
    </location>
</feature>
<gene>
    <name evidence="2" type="ORF">DIURU_001873</name>
</gene>
<feature type="compositionally biased region" description="Basic and acidic residues" evidence="1">
    <location>
        <begin position="785"/>
        <end position="797"/>
    </location>
</feature>
<feature type="compositionally biased region" description="Low complexity" evidence="1">
    <location>
        <begin position="1150"/>
        <end position="1159"/>
    </location>
</feature>
<dbReference type="VEuPathDB" id="FungiDB:DIURU_001873"/>
<feature type="compositionally biased region" description="Low complexity" evidence="1">
    <location>
        <begin position="519"/>
        <end position="529"/>
    </location>
</feature>
<name>A0A642USH3_DIURU</name>
<feature type="compositionally biased region" description="Polar residues" evidence="1">
    <location>
        <begin position="384"/>
        <end position="400"/>
    </location>
</feature>
<feature type="compositionally biased region" description="Polar residues" evidence="1">
    <location>
        <begin position="910"/>
        <end position="924"/>
    </location>
</feature>
<evidence type="ECO:0000256" key="1">
    <source>
        <dbReference type="SAM" id="MobiDB-lite"/>
    </source>
</evidence>
<feature type="compositionally biased region" description="Low complexity" evidence="1">
    <location>
        <begin position="1167"/>
        <end position="1191"/>
    </location>
</feature>
<feature type="compositionally biased region" description="Low complexity" evidence="1">
    <location>
        <begin position="883"/>
        <end position="899"/>
    </location>
</feature>
<feature type="compositionally biased region" description="Basic residues" evidence="1">
    <location>
        <begin position="1234"/>
        <end position="1246"/>
    </location>
</feature>
<proteinExistence type="predicted"/>
<evidence type="ECO:0000313" key="3">
    <source>
        <dbReference type="Proteomes" id="UP000449547"/>
    </source>
</evidence>
<feature type="compositionally biased region" description="Polar residues" evidence="1">
    <location>
        <begin position="825"/>
        <end position="835"/>
    </location>
</feature>
<feature type="compositionally biased region" description="Basic and acidic residues" evidence="1">
    <location>
        <begin position="457"/>
        <end position="467"/>
    </location>
</feature>
<feature type="region of interest" description="Disordered" evidence="1">
    <location>
        <begin position="1149"/>
        <end position="1246"/>
    </location>
</feature>
<feature type="compositionally biased region" description="Low complexity" evidence="1">
    <location>
        <begin position="544"/>
        <end position="556"/>
    </location>
</feature>
<feature type="compositionally biased region" description="Basic and acidic residues" evidence="1">
    <location>
        <begin position="708"/>
        <end position="724"/>
    </location>
</feature>
<feature type="compositionally biased region" description="Polar residues" evidence="1">
    <location>
        <begin position="1047"/>
        <end position="1071"/>
    </location>
</feature>